<organism evidence="1 2">
    <name type="scientific">Leptospira sarikeiensis</name>
    <dbReference type="NCBI Taxonomy" id="2484943"/>
    <lineage>
        <taxon>Bacteria</taxon>
        <taxon>Pseudomonadati</taxon>
        <taxon>Spirochaetota</taxon>
        <taxon>Spirochaetia</taxon>
        <taxon>Leptospirales</taxon>
        <taxon>Leptospiraceae</taxon>
        <taxon>Leptospira</taxon>
    </lineage>
</organism>
<accession>A0A4R9K6Y1</accession>
<dbReference type="EMBL" id="RQGF01000026">
    <property type="protein sequence ID" value="TGL61397.1"/>
    <property type="molecule type" value="Genomic_DNA"/>
</dbReference>
<dbReference type="AlphaFoldDB" id="A0A4R9K6Y1"/>
<sequence length="223" mass="23732">MRNFIGIILFSFSFSGCFTDKTCSGDDKSCSPEAMISSYLAFSQDAIYIYSTNQKFQGNLAAYGTTEEESLQNICKNEKFFSGLANQFCPNVQAIVSTANAPLFDYSSEYGVPGNVNILGPTGILIADNWSAFFGSSAMPLKTTLSAAGLGSELFWTFSDSAGNQSSDCSSGNSKDFEIVGSIGTPNSTAVNWLNGASPNTSYCDKSLRILCICYIAGESAAL</sequence>
<dbReference type="RefSeq" id="WP_135649432.1">
    <property type="nucleotide sequence ID" value="NZ_RQGF01000026.1"/>
</dbReference>
<dbReference type="PROSITE" id="PS51257">
    <property type="entry name" value="PROKAR_LIPOPROTEIN"/>
    <property type="match status" value="1"/>
</dbReference>
<proteinExistence type="predicted"/>
<evidence type="ECO:0008006" key="3">
    <source>
        <dbReference type="Google" id="ProtNLM"/>
    </source>
</evidence>
<reference evidence="1" key="1">
    <citation type="journal article" date="2019" name="PLoS Negl. Trop. Dis.">
        <title>Revisiting the worldwide diversity of Leptospira species in the environment.</title>
        <authorList>
            <person name="Vincent A.T."/>
            <person name="Schiettekatte O."/>
            <person name="Bourhy P."/>
            <person name="Veyrier F.J."/>
            <person name="Picardeau M."/>
        </authorList>
    </citation>
    <scope>NUCLEOTIDE SEQUENCE [LARGE SCALE GENOMIC DNA]</scope>
    <source>
        <strain evidence="1">201702455</strain>
    </source>
</reference>
<protein>
    <recommendedName>
        <fullName evidence="3">DUF1554 domain-containing protein</fullName>
    </recommendedName>
</protein>
<name>A0A4R9K6Y1_9LEPT</name>
<dbReference type="Gene3D" id="3.10.100.10">
    <property type="entry name" value="Mannose-Binding Protein A, subunit A"/>
    <property type="match status" value="1"/>
</dbReference>
<gene>
    <name evidence="1" type="ORF">EHQ64_10440</name>
</gene>
<dbReference type="OrthoDB" id="341508at2"/>
<keyword evidence="2" id="KW-1185">Reference proteome</keyword>
<evidence type="ECO:0000313" key="1">
    <source>
        <dbReference type="EMBL" id="TGL61397.1"/>
    </source>
</evidence>
<comment type="caution">
    <text evidence="1">The sequence shown here is derived from an EMBL/GenBank/DDBJ whole genome shotgun (WGS) entry which is preliminary data.</text>
</comment>
<evidence type="ECO:0000313" key="2">
    <source>
        <dbReference type="Proteomes" id="UP000297762"/>
    </source>
</evidence>
<dbReference type="InterPro" id="IPR016186">
    <property type="entry name" value="C-type_lectin-like/link_sf"/>
</dbReference>
<dbReference type="Proteomes" id="UP000297762">
    <property type="component" value="Unassembled WGS sequence"/>
</dbReference>